<reference evidence="1 2" key="1">
    <citation type="journal article" date="2016" name="Nat. Commun.">
        <title>Thousands of microbial genomes shed light on interconnected biogeochemical processes in an aquifer system.</title>
        <authorList>
            <person name="Anantharaman K."/>
            <person name="Brown C.T."/>
            <person name="Hug L.A."/>
            <person name="Sharon I."/>
            <person name="Castelle C.J."/>
            <person name="Probst A.J."/>
            <person name="Thomas B.C."/>
            <person name="Singh A."/>
            <person name="Wilkins M.J."/>
            <person name="Karaoz U."/>
            <person name="Brodie E.L."/>
            <person name="Williams K.H."/>
            <person name="Hubbard S.S."/>
            <person name="Banfield J.F."/>
        </authorList>
    </citation>
    <scope>NUCLEOTIDE SEQUENCE [LARGE SCALE GENOMIC DNA]</scope>
</reference>
<dbReference type="Proteomes" id="UP000177141">
    <property type="component" value="Unassembled WGS sequence"/>
</dbReference>
<name>A0A1F7J0P5_9BACT</name>
<evidence type="ECO:0000313" key="1">
    <source>
        <dbReference type="EMBL" id="OGK49185.1"/>
    </source>
</evidence>
<sequence length="81" mass="9521">MNISRKSKVKKIVVSKTMTAYEHPVIDKSLHGIEEIEYEFNDGDQILIKPGQKYFWLTKTKTMMFMPCTPAWYPKQHKDGN</sequence>
<dbReference type="STRING" id="1802061.A3A93_04965"/>
<accession>A0A1F7J0P5</accession>
<comment type="caution">
    <text evidence="1">The sequence shown here is derived from an EMBL/GenBank/DDBJ whole genome shotgun (WGS) entry which is preliminary data.</text>
</comment>
<organism evidence="1 2">
    <name type="scientific">Candidatus Roizmanbacteria bacterium RIFCSPLOWO2_01_FULL_38_12</name>
    <dbReference type="NCBI Taxonomy" id="1802061"/>
    <lineage>
        <taxon>Bacteria</taxon>
        <taxon>Candidatus Roizmaniibacteriota</taxon>
    </lineage>
</organism>
<dbReference type="EMBL" id="MGAL01000004">
    <property type="protein sequence ID" value="OGK49185.1"/>
    <property type="molecule type" value="Genomic_DNA"/>
</dbReference>
<proteinExistence type="predicted"/>
<protein>
    <submittedName>
        <fullName evidence="1">Uncharacterized protein</fullName>
    </submittedName>
</protein>
<evidence type="ECO:0000313" key="2">
    <source>
        <dbReference type="Proteomes" id="UP000177141"/>
    </source>
</evidence>
<dbReference type="AlphaFoldDB" id="A0A1F7J0P5"/>
<gene>
    <name evidence="1" type="ORF">A3A93_04965</name>
</gene>